<dbReference type="OrthoDB" id="10601625at2759"/>
<organism evidence="2 3">
    <name type="scientific">Corchorus capsularis</name>
    <name type="common">Jute</name>
    <dbReference type="NCBI Taxonomy" id="210143"/>
    <lineage>
        <taxon>Eukaryota</taxon>
        <taxon>Viridiplantae</taxon>
        <taxon>Streptophyta</taxon>
        <taxon>Embryophyta</taxon>
        <taxon>Tracheophyta</taxon>
        <taxon>Spermatophyta</taxon>
        <taxon>Magnoliopsida</taxon>
        <taxon>eudicotyledons</taxon>
        <taxon>Gunneridae</taxon>
        <taxon>Pentapetalae</taxon>
        <taxon>rosids</taxon>
        <taxon>malvids</taxon>
        <taxon>Malvales</taxon>
        <taxon>Malvaceae</taxon>
        <taxon>Grewioideae</taxon>
        <taxon>Apeibeae</taxon>
        <taxon>Corchorus</taxon>
    </lineage>
</organism>
<dbReference type="Gramene" id="OMO98033">
    <property type="protein sequence ID" value="OMO98033"/>
    <property type="gene ID" value="CCACVL1_04374"/>
</dbReference>
<dbReference type="AlphaFoldDB" id="A0A1R3JT40"/>
<feature type="region of interest" description="Disordered" evidence="1">
    <location>
        <begin position="170"/>
        <end position="198"/>
    </location>
</feature>
<keyword evidence="3" id="KW-1185">Reference proteome</keyword>
<evidence type="ECO:0000256" key="1">
    <source>
        <dbReference type="SAM" id="MobiDB-lite"/>
    </source>
</evidence>
<protein>
    <submittedName>
        <fullName evidence="2">Putative Zinc finger, BED-type</fullName>
    </submittedName>
</protein>
<reference evidence="2 3" key="1">
    <citation type="submission" date="2013-09" db="EMBL/GenBank/DDBJ databases">
        <title>Corchorus capsularis genome sequencing.</title>
        <authorList>
            <person name="Alam M."/>
            <person name="Haque M.S."/>
            <person name="Islam M.S."/>
            <person name="Emdad E.M."/>
            <person name="Islam M.M."/>
            <person name="Ahmed B."/>
            <person name="Halim A."/>
            <person name="Hossen Q.M.M."/>
            <person name="Hossain M.Z."/>
            <person name="Ahmed R."/>
            <person name="Khan M.M."/>
            <person name="Islam R."/>
            <person name="Rashid M.M."/>
            <person name="Khan S.A."/>
            <person name="Rahman M.S."/>
            <person name="Alam M."/>
        </authorList>
    </citation>
    <scope>NUCLEOTIDE SEQUENCE [LARGE SCALE GENOMIC DNA]</scope>
    <source>
        <strain evidence="3">cv. CVL-1</strain>
        <tissue evidence="2">Whole seedling</tissue>
    </source>
</reference>
<accession>A0A1R3JT40</accession>
<name>A0A1R3JT40_COCAP</name>
<evidence type="ECO:0000313" key="2">
    <source>
        <dbReference type="EMBL" id="OMO98033.1"/>
    </source>
</evidence>
<dbReference type="EMBL" id="AWWV01007151">
    <property type="protein sequence ID" value="OMO98033.1"/>
    <property type="molecule type" value="Genomic_DNA"/>
</dbReference>
<dbReference type="Proteomes" id="UP000188268">
    <property type="component" value="Unassembled WGS sequence"/>
</dbReference>
<proteinExistence type="predicted"/>
<sequence>MSGAKQNPAWDHGTLIRGTKGHVRCNHCRQTMKGIRQLKDHLAAEKNARGSCSRCPSSVRVAMLKNMIDMQAINEQKAKERRLSLERRKDLAESSTGNDFAQPGDVRYLAQFVIEDEEANRDLLLSLSEGETDSDYKYYLEEIRRIKEGGQVPGGKSDLDDDLTFPYYDVGEGSTVCNDGDEDATDDTDEDWNPGPNQ</sequence>
<evidence type="ECO:0000313" key="3">
    <source>
        <dbReference type="Proteomes" id="UP000188268"/>
    </source>
</evidence>
<comment type="caution">
    <text evidence="2">The sequence shown here is derived from an EMBL/GenBank/DDBJ whole genome shotgun (WGS) entry which is preliminary data.</text>
</comment>
<feature type="compositionally biased region" description="Acidic residues" evidence="1">
    <location>
        <begin position="179"/>
        <end position="192"/>
    </location>
</feature>
<gene>
    <name evidence="2" type="ORF">CCACVL1_04374</name>
</gene>